<dbReference type="Proteomes" id="UP000018001">
    <property type="component" value="Unassembled WGS sequence"/>
</dbReference>
<feature type="region of interest" description="Disordered" evidence="1">
    <location>
        <begin position="726"/>
        <end position="760"/>
    </location>
</feature>
<dbReference type="SUPFAM" id="SSF53335">
    <property type="entry name" value="S-adenosyl-L-methionine-dependent methyltransferases"/>
    <property type="match status" value="1"/>
</dbReference>
<organism evidence="3 4">
    <name type="scientific">Byssochlamys spectabilis (strain No. 5 / NBRC 109023)</name>
    <name type="common">Paecilomyces variotii</name>
    <dbReference type="NCBI Taxonomy" id="1356009"/>
    <lineage>
        <taxon>Eukaryota</taxon>
        <taxon>Fungi</taxon>
        <taxon>Dikarya</taxon>
        <taxon>Ascomycota</taxon>
        <taxon>Pezizomycotina</taxon>
        <taxon>Eurotiomycetes</taxon>
        <taxon>Eurotiomycetidae</taxon>
        <taxon>Eurotiales</taxon>
        <taxon>Thermoascaceae</taxon>
        <taxon>Paecilomyces</taxon>
    </lineage>
</organism>
<dbReference type="AlphaFoldDB" id="V5FV29"/>
<evidence type="ECO:0000256" key="2">
    <source>
        <dbReference type="SAM" id="Phobius"/>
    </source>
</evidence>
<dbReference type="PANTHER" id="PTHR35204:SF1">
    <property type="entry name" value="ENTEROTOXIN"/>
    <property type="match status" value="1"/>
</dbReference>
<dbReference type="Gene3D" id="3.40.50.150">
    <property type="entry name" value="Vaccinia Virus protein VP39"/>
    <property type="match status" value="1"/>
</dbReference>
<dbReference type="InParanoid" id="V5FV29"/>
<keyword evidence="4" id="KW-1185">Reference proteome</keyword>
<dbReference type="EMBL" id="BAUL01000142">
    <property type="protein sequence ID" value="GAD95903.1"/>
    <property type="molecule type" value="Genomic_DNA"/>
</dbReference>
<dbReference type="OrthoDB" id="10261782at2759"/>
<evidence type="ECO:0000313" key="4">
    <source>
        <dbReference type="Proteomes" id="UP000018001"/>
    </source>
</evidence>
<protein>
    <recommendedName>
        <fullName evidence="5">Methyltransferase domain-containing protein</fullName>
    </recommendedName>
</protein>
<feature type="region of interest" description="Disordered" evidence="1">
    <location>
        <begin position="322"/>
        <end position="344"/>
    </location>
</feature>
<dbReference type="PANTHER" id="PTHR35204">
    <property type="entry name" value="YALI0A21131P"/>
    <property type="match status" value="1"/>
</dbReference>
<dbReference type="Pfam" id="PF13489">
    <property type="entry name" value="Methyltransf_23"/>
    <property type="match status" value="1"/>
</dbReference>
<evidence type="ECO:0000313" key="3">
    <source>
        <dbReference type="EMBL" id="GAD95903.1"/>
    </source>
</evidence>
<dbReference type="InterPro" id="IPR029063">
    <property type="entry name" value="SAM-dependent_MTases_sf"/>
</dbReference>
<sequence>MVSNALSVSDIKTVMTDTIRVPPNCSFEVDDYEGDWVYRRPFDFIHARELEGCIADEDALFRRALEHLAPGGYFEIQGVYAQLASDDDTASKATNAQAWIKTLCDALAKFGKPVDTATNWERRLKDAGFVDVHQAVHKIPIGAWPKDPKLKEIGKFQAVQELQVIDSYTPGVFSRVLGWNNDEIEVFIAKVKSDLKNPSIHLYLPVYFFFFFLNISGWSTAEMSSRRRRFVVFSALAYLASAIPLTGAEQDERATLPNANHIFNAVHSAMRQWGSSLNHNGMSFFLATVPKGTQFYHGTASSEPVNGTEWLAFEPEHALGFARPRGRGPPGRGGRQGPPPDRHVPQLPLEIVADENDTPKAGYLHTYATAKDLRLLYIDGMSAGKSSIGTLDSQDRILYNDSVDSSEREARLRRGPRGPGGPPGERDRAIQGCNMAKEIWNDRIDGILRMEAGFEIILCNFERDLDVVRITQAKGFEERAHGKSRPKSSRPHGPGMKAKARGMGHNNWIKAIAARYHSIGGHRVIVDYDHFVTAYAYALDLFPGGASLPRLKHLPTEELEPLRQDLTEMVMEYDPPRHSFDWQSTADMIVTRYSDELQILAAGNFTTIESLREELENILAPFIDYSDYNASNAITERCASQFIPHGAPKDTLASQAVRSVSQKICSTLTSAMLDTTLDLKSAINSFQDLIDYLSWSTWKECRGCAYDELCVVPMWPMGTVEDYEHPRCKDPNEQQGPQGKSYWGGHFGRPPPPDHEYDEL</sequence>
<comment type="caution">
    <text evidence="3">The sequence shown here is derived from an EMBL/GenBank/DDBJ whole genome shotgun (WGS) entry which is preliminary data.</text>
</comment>
<gene>
    <name evidence="3" type="ORF">PVAR5_4551</name>
</gene>
<evidence type="ECO:0008006" key="5">
    <source>
        <dbReference type="Google" id="ProtNLM"/>
    </source>
</evidence>
<name>V5FV29_BYSSN</name>
<keyword evidence="2" id="KW-1133">Transmembrane helix</keyword>
<feature type="region of interest" description="Disordered" evidence="1">
    <location>
        <begin position="477"/>
        <end position="500"/>
    </location>
</feature>
<accession>V5FV29</accession>
<reference evidence="4" key="1">
    <citation type="journal article" date="2014" name="Genome Announc.">
        <title>Draft genome sequence of the formaldehyde-resistant fungus Byssochlamys spectabilis No. 5 (anamorph Paecilomyces variotii No. 5) (NBRC109023).</title>
        <authorList>
            <person name="Oka T."/>
            <person name="Ekino K."/>
            <person name="Fukuda K."/>
            <person name="Nomura Y."/>
        </authorList>
    </citation>
    <scope>NUCLEOTIDE SEQUENCE [LARGE SCALE GENOMIC DNA]</scope>
    <source>
        <strain evidence="4">No. 5 / NBRC 109023</strain>
    </source>
</reference>
<dbReference type="FunCoup" id="V5FV29">
    <property type="interactions" value="19"/>
</dbReference>
<keyword evidence="2" id="KW-0812">Transmembrane</keyword>
<dbReference type="HOGENOM" id="CLU_366800_0_0_1"/>
<feature type="transmembrane region" description="Helical" evidence="2">
    <location>
        <begin position="230"/>
        <end position="248"/>
    </location>
</feature>
<feature type="transmembrane region" description="Helical" evidence="2">
    <location>
        <begin position="200"/>
        <end position="218"/>
    </location>
</feature>
<dbReference type="InterPro" id="IPR038921">
    <property type="entry name" value="YOR389W-like"/>
</dbReference>
<dbReference type="eggNOG" id="ENOG502QRJE">
    <property type="taxonomic scope" value="Eukaryota"/>
</dbReference>
<keyword evidence="2" id="KW-0472">Membrane</keyword>
<evidence type="ECO:0000256" key="1">
    <source>
        <dbReference type="SAM" id="MobiDB-lite"/>
    </source>
</evidence>
<proteinExistence type="predicted"/>
<feature type="region of interest" description="Disordered" evidence="1">
    <location>
        <begin position="402"/>
        <end position="429"/>
    </location>
</feature>